<dbReference type="InterPro" id="IPR050229">
    <property type="entry name" value="GlpE_sulfurtransferase"/>
</dbReference>
<organism evidence="2 3">
    <name type="scientific">Natrinema salaciae</name>
    <dbReference type="NCBI Taxonomy" id="1186196"/>
    <lineage>
        <taxon>Archaea</taxon>
        <taxon>Methanobacteriati</taxon>
        <taxon>Methanobacteriota</taxon>
        <taxon>Stenosarchaea group</taxon>
        <taxon>Halobacteria</taxon>
        <taxon>Halobacteriales</taxon>
        <taxon>Natrialbaceae</taxon>
        <taxon>Natrinema</taxon>
    </lineage>
</organism>
<evidence type="ECO:0000259" key="1">
    <source>
        <dbReference type="PROSITE" id="PS50206"/>
    </source>
</evidence>
<dbReference type="RefSeq" id="WP_090619834.1">
    <property type="nucleotide sequence ID" value="NZ_FOFD01000004.1"/>
</dbReference>
<dbReference type="InterPro" id="IPR036873">
    <property type="entry name" value="Rhodanese-like_dom_sf"/>
</dbReference>
<dbReference type="Proteomes" id="UP000199114">
    <property type="component" value="Unassembled WGS sequence"/>
</dbReference>
<dbReference type="CDD" id="cd00158">
    <property type="entry name" value="RHOD"/>
    <property type="match status" value="1"/>
</dbReference>
<name>A0A1H9N0I6_9EURY</name>
<protein>
    <submittedName>
        <fullName evidence="2">Rhodanese-related sulfurtransferase</fullName>
    </submittedName>
</protein>
<gene>
    <name evidence="2" type="ORF">SAMN04489841_3572</name>
</gene>
<reference evidence="3" key="1">
    <citation type="submission" date="2016-10" db="EMBL/GenBank/DDBJ databases">
        <authorList>
            <person name="Varghese N."/>
            <person name="Submissions S."/>
        </authorList>
    </citation>
    <scope>NUCLEOTIDE SEQUENCE [LARGE SCALE GENOMIC DNA]</scope>
    <source>
        <strain evidence="3">DSM 25055</strain>
    </source>
</reference>
<keyword evidence="2" id="KW-0808">Transferase</keyword>
<dbReference type="EMBL" id="FOFD01000004">
    <property type="protein sequence ID" value="SER29287.1"/>
    <property type="molecule type" value="Genomic_DNA"/>
</dbReference>
<proteinExistence type="predicted"/>
<dbReference type="SMART" id="SM00450">
    <property type="entry name" value="RHOD"/>
    <property type="match status" value="1"/>
</dbReference>
<dbReference type="STRING" id="1186196.SAMN04489841_3572"/>
<dbReference type="PANTHER" id="PTHR43031:SF17">
    <property type="entry name" value="SULFURTRANSFERASE YTWF-RELATED"/>
    <property type="match status" value="1"/>
</dbReference>
<dbReference type="PROSITE" id="PS50206">
    <property type="entry name" value="RHODANESE_3"/>
    <property type="match status" value="1"/>
</dbReference>
<feature type="domain" description="Rhodanese" evidence="1">
    <location>
        <begin position="16"/>
        <end position="107"/>
    </location>
</feature>
<dbReference type="SUPFAM" id="SSF52821">
    <property type="entry name" value="Rhodanese/Cell cycle control phosphatase"/>
    <property type="match status" value="1"/>
</dbReference>
<evidence type="ECO:0000313" key="2">
    <source>
        <dbReference type="EMBL" id="SER29287.1"/>
    </source>
</evidence>
<dbReference type="GO" id="GO:0016740">
    <property type="term" value="F:transferase activity"/>
    <property type="evidence" value="ECO:0007669"/>
    <property type="project" value="UniProtKB-KW"/>
</dbReference>
<evidence type="ECO:0000313" key="3">
    <source>
        <dbReference type="Proteomes" id="UP000199114"/>
    </source>
</evidence>
<keyword evidence="3" id="KW-1185">Reference proteome</keyword>
<dbReference type="InterPro" id="IPR001763">
    <property type="entry name" value="Rhodanese-like_dom"/>
</dbReference>
<dbReference type="PANTHER" id="PTHR43031">
    <property type="entry name" value="FAD-DEPENDENT OXIDOREDUCTASE"/>
    <property type="match status" value="1"/>
</dbReference>
<sequence>MDGEISTDEVKELLEEDADVRIVDIRDERSFEHSHIPDSENIPFNELMDRIDELDGEDHIVTVCPHGKASVQAAQLIGSYEGTADARVESMEGGLDKYGMKFGLVRDDDDADEPAERESPF</sequence>
<dbReference type="Gene3D" id="3.40.250.10">
    <property type="entry name" value="Rhodanese-like domain"/>
    <property type="match status" value="1"/>
</dbReference>
<dbReference type="AlphaFoldDB" id="A0A1H9N0I6"/>
<accession>A0A1H9N0I6</accession>
<dbReference type="Pfam" id="PF00581">
    <property type="entry name" value="Rhodanese"/>
    <property type="match status" value="1"/>
</dbReference>
<dbReference type="OrthoDB" id="135517at2157"/>